<dbReference type="GO" id="GO:0006355">
    <property type="term" value="P:regulation of DNA-templated transcription"/>
    <property type="evidence" value="ECO:0007669"/>
    <property type="project" value="InterPro"/>
</dbReference>
<dbReference type="RefSeq" id="WP_013299331.1">
    <property type="nucleotide sequence ID" value="NC_014414.1"/>
</dbReference>
<keyword evidence="5" id="KW-0805">Transcription regulation</keyword>
<dbReference type="EMBL" id="CP002156">
    <property type="protein sequence ID" value="ADM08357.1"/>
    <property type="molecule type" value="Genomic_DNA"/>
</dbReference>
<dbReference type="GO" id="GO:0000160">
    <property type="term" value="P:phosphorelay signal transduction system"/>
    <property type="evidence" value="ECO:0007669"/>
    <property type="project" value="UniProtKB-KW"/>
</dbReference>
<reference evidence="13" key="1">
    <citation type="submission" date="2010-08" db="EMBL/GenBank/DDBJ databases">
        <title>Genome sequence of Parvularcula bermudensis HTCC2503.</title>
        <authorList>
            <person name="Kang D.-M."/>
            <person name="Oh H.-M."/>
            <person name="Cho J.-C."/>
        </authorList>
    </citation>
    <scope>NUCLEOTIDE SEQUENCE [LARGE SCALE GENOMIC DNA]</scope>
    <source>
        <strain evidence="13">ATCC BAA-594 / HTCC2503 / KCTC 12087</strain>
    </source>
</reference>
<dbReference type="PROSITE" id="PS00676">
    <property type="entry name" value="SIGMA54_INTERACT_2"/>
    <property type="match status" value="1"/>
</dbReference>
<dbReference type="SMART" id="SM00448">
    <property type="entry name" value="REC"/>
    <property type="match status" value="1"/>
</dbReference>
<dbReference type="AlphaFoldDB" id="E0TBI2"/>
<keyword evidence="13" id="KW-1185">Reference proteome</keyword>
<dbReference type="InterPro" id="IPR058031">
    <property type="entry name" value="AAA_lid_NorR"/>
</dbReference>
<dbReference type="eggNOG" id="COG2204">
    <property type="taxonomic scope" value="Bacteria"/>
</dbReference>
<dbReference type="Pfam" id="PF02954">
    <property type="entry name" value="HTH_8"/>
    <property type="match status" value="1"/>
</dbReference>
<dbReference type="Gene3D" id="1.10.8.60">
    <property type="match status" value="1"/>
</dbReference>
<evidence type="ECO:0000259" key="11">
    <source>
        <dbReference type="PROSITE" id="PS50110"/>
    </source>
</evidence>
<dbReference type="PROSITE" id="PS00688">
    <property type="entry name" value="SIGMA54_INTERACT_3"/>
    <property type="match status" value="1"/>
</dbReference>
<evidence type="ECO:0000256" key="3">
    <source>
        <dbReference type="ARBA" id="ARBA00022840"/>
    </source>
</evidence>
<dbReference type="CDD" id="cd00009">
    <property type="entry name" value="AAA"/>
    <property type="match status" value="1"/>
</dbReference>
<keyword evidence="3" id="KW-0067">ATP-binding</keyword>
<dbReference type="FunFam" id="1.10.10.60:FF:000165">
    <property type="entry name" value="Two-component system nitrogen regulation response regulator NtrX"/>
    <property type="match status" value="1"/>
</dbReference>
<keyword evidence="4" id="KW-0902">Two-component regulatory system</keyword>
<dbReference type="Pfam" id="PF00072">
    <property type="entry name" value="Response_reg"/>
    <property type="match status" value="1"/>
</dbReference>
<keyword evidence="8" id="KW-0804">Transcription</keyword>
<accession>E0TBI2</accession>
<dbReference type="PANTHER" id="PTHR32071:SF17">
    <property type="entry name" value="TRANSCRIPTIONAL REGULATOR (NTRC FAMILY)"/>
    <property type="match status" value="1"/>
</dbReference>
<evidence type="ECO:0000256" key="8">
    <source>
        <dbReference type="ARBA" id="ARBA00023163"/>
    </source>
</evidence>
<reference evidence="12 13" key="2">
    <citation type="journal article" date="2011" name="J. Bacteriol.">
        <title>Complete genome sequence of strain HTCC2503T of Parvularcula bermudensis, the type species of the order "Parvularculales" in the class Alphaproteobacteria.</title>
        <authorList>
            <person name="Oh H.M."/>
            <person name="Kang I."/>
            <person name="Vergin K.L."/>
            <person name="Kang D."/>
            <person name="Rhee K.H."/>
            <person name="Giovannoni S.J."/>
            <person name="Cho J.C."/>
        </authorList>
    </citation>
    <scope>NUCLEOTIDE SEQUENCE [LARGE SCALE GENOMIC DNA]</scope>
    <source>
        <strain evidence="13">ATCC BAA-594 / HTCC2503 / KCTC 12087</strain>
    </source>
</reference>
<evidence type="ECO:0000313" key="13">
    <source>
        <dbReference type="Proteomes" id="UP000001302"/>
    </source>
</evidence>
<feature type="domain" description="Sigma-54 factor interaction" evidence="10">
    <location>
        <begin position="141"/>
        <end position="367"/>
    </location>
</feature>
<dbReference type="InterPro" id="IPR002197">
    <property type="entry name" value="HTH_Fis"/>
</dbReference>
<dbReference type="STRING" id="314260.PB2503_01392"/>
<dbReference type="HOGENOM" id="CLU_000445_0_1_5"/>
<dbReference type="InterPro" id="IPR025943">
    <property type="entry name" value="Sigma_54_int_dom_ATP-bd_2"/>
</dbReference>
<evidence type="ECO:0000259" key="10">
    <source>
        <dbReference type="PROSITE" id="PS50045"/>
    </source>
</evidence>
<dbReference type="PROSITE" id="PS50110">
    <property type="entry name" value="RESPONSE_REGULATORY"/>
    <property type="match status" value="1"/>
</dbReference>
<evidence type="ECO:0000313" key="12">
    <source>
        <dbReference type="EMBL" id="ADM08357.1"/>
    </source>
</evidence>
<dbReference type="GO" id="GO:0005524">
    <property type="term" value="F:ATP binding"/>
    <property type="evidence" value="ECO:0007669"/>
    <property type="project" value="UniProtKB-KW"/>
</dbReference>
<dbReference type="Pfam" id="PF00158">
    <property type="entry name" value="Sigma54_activat"/>
    <property type="match status" value="1"/>
</dbReference>
<organism evidence="12 13">
    <name type="scientific">Parvularcula bermudensis (strain ATCC BAA-594 / HTCC2503 / KCTC 12087)</name>
    <dbReference type="NCBI Taxonomy" id="314260"/>
    <lineage>
        <taxon>Bacteria</taxon>
        <taxon>Pseudomonadati</taxon>
        <taxon>Pseudomonadota</taxon>
        <taxon>Alphaproteobacteria</taxon>
        <taxon>Parvularculales</taxon>
        <taxon>Parvularculaceae</taxon>
        <taxon>Parvularcula</taxon>
    </lineage>
</organism>
<evidence type="ECO:0000256" key="5">
    <source>
        <dbReference type="ARBA" id="ARBA00023015"/>
    </source>
</evidence>
<dbReference type="Gene3D" id="3.40.50.2300">
    <property type="match status" value="1"/>
</dbReference>
<keyword evidence="6" id="KW-0238">DNA-binding</keyword>
<dbReference type="KEGG" id="pbr:PB2503_01392"/>
<dbReference type="InterPro" id="IPR011006">
    <property type="entry name" value="CheY-like_superfamily"/>
</dbReference>
<protein>
    <submittedName>
        <fullName evidence="12">Nitrogen regulation protein NtrX</fullName>
    </submittedName>
</protein>
<evidence type="ECO:0000256" key="6">
    <source>
        <dbReference type="ARBA" id="ARBA00023125"/>
    </source>
</evidence>
<dbReference type="SUPFAM" id="SSF46689">
    <property type="entry name" value="Homeodomain-like"/>
    <property type="match status" value="1"/>
</dbReference>
<evidence type="ECO:0000256" key="7">
    <source>
        <dbReference type="ARBA" id="ARBA00023159"/>
    </source>
</evidence>
<dbReference type="CDD" id="cd17550">
    <property type="entry name" value="REC_NtrX-like"/>
    <property type="match status" value="1"/>
</dbReference>
<dbReference type="SUPFAM" id="SSF52540">
    <property type="entry name" value="P-loop containing nucleoside triphosphate hydrolases"/>
    <property type="match status" value="1"/>
</dbReference>
<dbReference type="FunFam" id="3.40.50.2300:FF:000018">
    <property type="entry name" value="DNA-binding transcriptional regulator NtrC"/>
    <property type="match status" value="1"/>
</dbReference>
<gene>
    <name evidence="12" type="ordered locus">PB2503_01392</name>
</gene>
<dbReference type="InterPro" id="IPR027417">
    <property type="entry name" value="P-loop_NTPase"/>
</dbReference>
<dbReference type="PANTHER" id="PTHR32071">
    <property type="entry name" value="TRANSCRIPTIONAL REGULATORY PROTEIN"/>
    <property type="match status" value="1"/>
</dbReference>
<dbReference type="SUPFAM" id="SSF52172">
    <property type="entry name" value="CheY-like"/>
    <property type="match status" value="1"/>
</dbReference>
<dbReference type="InterPro" id="IPR001789">
    <property type="entry name" value="Sig_transdc_resp-reg_receiver"/>
</dbReference>
<dbReference type="Gene3D" id="3.40.50.300">
    <property type="entry name" value="P-loop containing nucleotide triphosphate hydrolases"/>
    <property type="match status" value="1"/>
</dbReference>
<feature type="modified residue" description="4-aspartylphosphate" evidence="9">
    <location>
        <position position="53"/>
    </location>
</feature>
<dbReference type="OrthoDB" id="9802388at2"/>
<dbReference type="Proteomes" id="UP000001302">
    <property type="component" value="Chromosome"/>
</dbReference>
<name>E0TBI2_PARBH</name>
<dbReference type="InterPro" id="IPR002078">
    <property type="entry name" value="Sigma_54_int"/>
</dbReference>
<proteinExistence type="predicted"/>
<keyword evidence="7" id="KW-0010">Activator</keyword>
<keyword evidence="2" id="KW-0547">Nucleotide-binding</keyword>
<dbReference type="Gene3D" id="1.10.10.60">
    <property type="entry name" value="Homeodomain-like"/>
    <property type="match status" value="1"/>
</dbReference>
<evidence type="ECO:0000256" key="4">
    <source>
        <dbReference type="ARBA" id="ARBA00023012"/>
    </source>
</evidence>
<sequence length="470" mass="51329">MSIDILIVDDERDIRDLIAGILEDEGFTPRTASDSDAVFAALRERCPALVILDIWLQGSSMDGLDILDALKQLYPDMPVIIISGHGNIETAIAAIRRGAYDFLEKPFNAEKLILTIGRALEASSLRTENDSLRSKAADEALRGQSTAIQQFRQALFKVAEARSRVLIEGEVGSGRETAAREIHRLSPRRDRPFVVVSAATIKPDTMEEVLFGSTAPDGTPKTIGVFERAHGGTLLIDEVGEMSLSTQAKVLRVLVDQRFTRLGGAAPVAIDTRIISTTSRNLLSDGGEGGFRADLFHRLAVVHLKLPPLRQRPDDVPELVQYLLTMIAEGAGRPLPQISHEAITALQAYDWPGNVRQLRNALERSILLRAGEDKEPMGIADLPEEIVRGGATLSAGTGLEQVISLPLRQAREQFEREYLAAQIARFAGNISRTASFIGMERSALHRKLKALGISGNGKTTRHQSADLSEQ</sequence>
<feature type="domain" description="Response regulatory" evidence="11">
    <location>
        <begin position="4"/>
        <end position="120"/>
    </location>
</feature>
<evidence type="ECO:0000256" key="9">
    <source>
        <dbReference type="PROSITE-ProRule" id="PRU00169"/>
    </source>
</evidence>
<dbReference type="PROSITE" id="PS50045">
    <property type="entry name" value="SIGMA54_INTERACT_4"/>
    <property type="match status" value="1"/>
</dbReference>
<keyword evidence="1 9" id="KW-0597">Phosphoprotein</keyword>
<dbReference type="GO" id="GO:0043565">
    <property type="term" value="F:sequence-specific DNA binding"/>
    <property type="evidence" value="ECO:0007669"/>
    <property type="project" value="InterPro"/>
</dbReference>
<dbReference type="SMART" id="SM00382">
    <property type="entry name" value="AAA"/>
    <property type="match status" value="1"/>
</dbReference>
<dbReference type="InterPro" id="IPR003593">
    <property type="entry name" value="AAA+_ATPase"/>
</dbReference>
<dbReference type="InterPro" id="IPR009057">
    <property type="entry name" value="Homeodomain-like_sf"/>
</dbReference>
<evidence type="ECO:0000256" key="1">
    <source>
        <dbReference type="ARBA" id="ARBA00022553"/>
    </source>
</evidence>
<evidence type="ECO:0000256" key="2">
    <source>
        <dbReference type="ARBA" id="ARBA00022741"/>
    </source>
</evidence>
<dbReference type="Pfam" id="PF25601">
    <property type="entry name" value="AAA_lid_14"/>
    <property type="match status" value="1"/>
</dbReference>
<dbReference type="InterPro" id="IPR025944">
    <property type="entry name" value="Sigma_54_int_dom_CS"/>
</dbReference>